<accession>A0A3N2DZ99</accession>
<dbReference type="GO" id="GO:0005975">
    <property type="term" value="P:carbohydrate metabolic process"/>
    <property type="evidence" value="ECO:0007669"/>
    <property type="project" value="InterPro"/>
</dbReference>
<dbReference type="InterPro" id="IPR013320">
    <property type="entry name" value="ConA-like_dom_sf"/>
</dbReference>
<dbReference type="EMBL" id="RKHR01000003">
    <property type="protein sequence ID" value="ROS05144.1"/>
    <property type="molecule type" value="Genomic_DNA"/>
</dbReference>
<dbReference type="RefSeq" id="WP_162844065.1">
    <property type="nucleotide sequence ID" value="NZ_RKHR01000003.1"/>
</dbReference>
<dbReference type="AlphaFoldDB" id="A0A3N2DZ99"/>
<organism evidence="3 4">
    <name type="scientific">Sinobacterium caligoides</name>
    <dbReference type="NCBI Taxonomy" id="933926"/>
    <lineage>
        <taxon>Bacteria</taxon>
        <taxon>Pseudomonadati</taxon>
        <taxon>Pseudomonadota</taxon>
        <taxon>Gammaproteobacteria</taxon>
        <taxon>Cellvibrionales</taxon>
        <taxon>Spongiibacteraceae</taxon>
        <taxon>Sinobacterium</taxon>
    </lineage>
</organism>
<sequence>MIIKQPNKSYCLDGSDNDLTIVSVEDICFSHCASLKAGRLLSFASESMRGINKKKFTSTVWVKRAVDDSSFSFIEEAGFSCDKMGGLKLMWRSLDSVAALPVGVWSHLTLVKCEDFAQLYVNGELVESLNFPVKWSAEAGYSVGDVVSFGDAFYRASWGTQGQSPNNPGRLESYPWSEIDDEPMMKWLRDEGDVFNTYGYQCMAGEGLFYRQNFYAEALTQQEVFKDYLTGAIRSYALNGEGGASGGAVVDDERFTHCVSLPKTKTLNFGTAASNGISTDSFSATVWVKRNEEGACFSFLEGSGFSCDVSGRLSLLWRSLDHVGVLPVGVWYHLGLVRGRTEVSLYIDGKQADTIRLPSLWSASVSYDVADLVVLNGALYRAKWWTEGVSPEDVAVANYPWQLITDEQFSSWHDKSITDYETLSYQATGGGVSFAMQNFYPAALNAQDVYADFYINAEHLKINLAIA</sequence>
<dbReference type="SUPFAM" id="SSF49899">
    <property type="entry name" value="Concanavalin A-like lectins/glucanases"/>
    <property type="match status" value="2"/>
</dbReference>
<dbReference type="SUPFAM" id="SSF51055">
    <property type="entry name" value="Carbohydrate binding domain"/>
    <property type="match status" value="2"/>
</dbReference>
<name>A0A3N2DZ99_9GAMM</name>
<dbReference type="Proteomes" id="UP000275394">
    <property type="component" value="Unassembled WGS sequence"/>
</dbReference>
<dbReference type="GO" id="GO:0030246">
    <property type="term" value="F:carbohydrate binding"/>
    <property type="evidence" value="ECO:0007669"/>
    <property type="project" value="InterPro"/>
</dbReference>
<dbReference type="Gene3D" id="2.10.10.20">
    <property type="entry name" value="Carbohydrate-binding module superfamily 5/12"/>
    <property type="match status" value="2"/>
</dbReference>
<feature type="domain" description="Chitin-binding type-3" evidence="2">
    <location>
        <begin position="132"/>
        <end position="179"/>
    </location>
</feature>
<evidence type="ECO:0000259" key="2">
    <source>
        <dbReference type="SMART" id="SM00495"/>
    </source>
</evidence>
<evidence type="ECO:0000313" key="3">
    <source>
        <dbReference type="EMBL" id="ROS05144.1"/>
    </source>
</evidence>
<dbReference type="InterPro" id="IPR036573">
    <property type="entry name" value="CBM_sf_5/12"/>
</dbReference>
<evidence type="ECO:0000256" key="1">
    <source>
        <dbReference type="ARBA" id="ARBA00022801"/>
    </source>
</evidence>
<keyword evidence="1" id="KW-0378">Hydrolase</keyword>
<feature type="domain" description="Chitin-binding type-3" evidence="2">
    <location>
        <begin position="361"/>
        <end position="404"/>
    </location>
</feature>
<comment type="caution">
    <text evidence="3">The sequence shown here is derived from an EMBL/GenBank/DDBJ whole genome shotgun (WGS) entry which is preliminary data.</text>
</comment>
<dbReference type="InterPro" id="IPR003610">
    <property type="entry name" value="CBM5/12"/>
</dbReference>
<dbReference type="GO" id="GO:0005576">
    <property type="term" value="C:extracellular region"/>
    <property type="evidence" value="ECO:0007669"/>
    <property type="project" value="InterPro"/>
</dbReference>
<reference evidence="3 4" key="1">
    <citation type="submission" date="2018-11" db="EMBL/GenBank/DDBJ databases">
        <title>Genomic Encyclopedia of Type Strains, Phase IV (KMG-IV): sequencing the most valuable type-strain genomes for metagenomic binning, comparative biology and taxonomic classification.</title>
        <authorList>
            <person name="Goeker M."/>
        </authorList>
    </citation>
    <scope>NUCLEOTIDE SEQUENCE [LARGE SCALE GENOMIC DNA]</scope>
    <source>
        <strain evidence="3 4">DSM 100316</strain>
    </source>
</reference>
<proteinExistence type="predicted"/>
<evidence type="ECO:0000313" key="4">
    <source>
        <dbReference type="Proteomes" id="UP000275394"/>
    </source>
</evidence>
<dbReference type="Pfam" id="PF13385">
    <property type="entry name" value="Laminin_G_3"/>
    <property type="match status" value="2"/>
</dbReference>
<dbReference type="GO" id="GO:0004553">
    <property type="term" value="F:hydrolase activity, hydrolyzing O-glycosyl compounds"/>
    <property type="evidence" value="ECO:0007669"/>
    <property type="project" value="InterPro"/>
</dbReference>
<protein>
    <submittedName>
        <fullName evidence="3">Carbohydrate binding protein</fullName>
    </submittedName>
</protein>
<gene>
    <name evidence="3" type="ORF">EDC56_0673</name>
</gene>
<dbReference type="SMART" id="SM00495">
    <property type="entry name" value="ChtBD3"/>
    <property type="match status" value="2"/>
</dbReference>
<dbReference type="CDD" id="cd12215">
    <property type="entry name" value="ChiC_BD"/>
    <property type="match status" value="2"/>
</dbReference>
<keyword evidence="4" id="KW-1185">Reference proteome</keyword>